<dbReference type="GO" id="GO:0003688">
    <property type="term" value="F:DNA replication origin binding"/>
    <property type="evidence" value="ECO:0007669"/>
    <property type="project" value="TreeGrafter"/>
</dbReference>
<accession>A0A0N5A1C1</accession>
<keyword evidence="2" id="KW-0235">DNA replication</keyword>
<dbReference type="Proteomes" id="UP000038045">
    <property type="component" value="Unplaced"/>
</dbReference>
<dbReference type="InterPro" id="IPR049945">
    <property type="entry name" value="AAA_22"/>
</dbReference>
<feature type="domain" description="AAA+ ATPase" evidence="3">
    <location>
        <begin position="32"/>
        <end position="178"/>
    </location>
</feature>
<evidence type="ECO:0000259" key="3">
    <source>
        <dbReference type="SMART" id="SM00382"/>
    </source>
</evidence>
<evidence type="ECO:0000313" key="4">
    <source>
        <dbReference type="Proteomes" id="UP000038045"/>
    </source>
</evidence>
<dbReference type="GO" id="GO:0016887">
    <property type="term" value="F:ATP hydrolysis activity"/>
    <property type="evidence" value="ECO:0007669"/>
    <property type="project" value="InterPro"/>
</dbReference>
<dbReference type="Gene3D" id="3.40.50.300">
    <property type="entry name" value="P-loop containing nucleotide triphosphate hydrolases"/>
    <property type="match status" value="1"/>
</dbReference>
<protein>
    <submittedName>
        <fullName evidence="5">AAA domain-containing protein</fullName>
    </submittedName>
</protein>
<dbReference type="WBParaSite" id="PTRK_0001542000.1">
    <property type="protein sequence ID" value="PTRK_0001542000.1"/>
    <property type="gene ID" value="PTRK_0001542000"/>
</dbReference>
<dbReference type="InterPro" id="IPR003593">
    <property type="entry name" value="AAA+_ATPase"/>
</dbReference>
<name>A0A0N5A1C1_PARTI</name>
<dbReference type="InterPro" id="IPR050311">
    <property type="entry name" value="ORC1/CDC6"/>
</dbReference>
<dbReference type="GO" id="GO:0033314">
    <property type="term" value="P:mitotic DNA replication checkpoint signaling"/>
    <property type="evidence" value="ECO:0007669"/>
    <property type="project" value="TreeGrafter"/>
</dbReference>
<evidence type="ECO:0000313" key="5">
    <source>
        <dbReference type="WBParaSite" id="PTRK_0001542000.1"/>
    </source>
</evidence>
<dbReference type="Pfam" id="PF13401">
    <property type="entry name" value="AAA_22"/>
    <property type="match status" value="1"/>
</dbReference>
<dbReference type="AlphaFoldDB" id="A0A0N5A1C1"/>
<dbReference type="GO" id="GO:0006270">
    <property type="term" value="P:DNA replication initiation"/>
    <property type="evidence" value="ECO:0007669"/>
    <property type="project" value="TreeGrafter"/>
</dbReference>
<keyword evidence="4" id="KW-1185">Reference proteome</keyword>
<dbReference type="InterPro" id="IPR027417">
    <property type="entry name" value="P-loop_NTPase"/>
</dbReference>
<evidence type="ECO:0000256" key="2">
    <source>
        <dbReference type="ARBA" id="ARBA00022705"/>
    </source>
</evidence>
<organism evidence="4 5">
    <name type="scientific">Parastrongyloides trichosuri</name>
    <name type="common">Possum-specific nematode worm</name>
    <dbReference type="NCBI Taxonomy" id="131310"/>
    <lineage>
        <taxon>Eukaryota</taxon>
        <taxon>Metazoa</taxon>
        <taxon>Ecdysozoa</taxon>
        <taxon>Nematoda</taxon>
        <taxon>Chromadorea</taxon>
        <taxon>Rhabditida</taxon>
        <taxon>Tylenchina</taxon>
        <taxon>Panagrolaimomorpha</taxon>
        <taxon>Strongyloidoidea</taxon>
        <taxon>Strongyloididae</taxon>
        <taxon>Parastrongyloides</taxon>
    </lineage>
</organism>
<dbReference type="Gene3D" id="1.10.8.60">
    <property type="match status" value="1"/>
</dbReference>
<dbReference type="SMART" id="SM00382">
    <property type="entry name" value="AAA"/>
    <property type="match status" value="1"/>
</dbReference>
<dbReference type="STRING" id="131310.A0A0N5A1C1"/>
<dbReference type="GO" id="GO:0005634">
    <property type="term" value="C:nucleus"/>
    <property type="evidence" value="ECO:0007669"/>
    <property type="project" value="TreeGrafter"/>
</dbReference>
<comment type="similarity">
    <text evidence="1">Belongs to the CDC6/cdc18 family.</text>
</comment>
<dbReference type="SUPFAM" id="SSF52540">
    <property type="entry name" value="P-loop containing nucleoside triphosphate hydrolases"/>
    <property type="match status" value="1"/>
</dbReference>
<dbReference type="PANTHER" id="PTHR10763:SF26">
    <property type="entry name" value="CELL DIVISION CONTROL PROTEIN 6 HOMOLOG"/>
    <property type="match status" value="1"/>
</dbReference>
<dbReference type="CDD" id="cd00009">
    <property type="entry name" value="AAA"/>
    <property type="match status" value="1"/>
</dbReference>
<proteinExistence type="inferred from homology"/>
<sequence>MVKSIPFVPLHGRSNEASKIYNLIIDSISKKTPLSIYVGGKPGTGKTATLRQIIDSLSVKKNVENVYMSCTSCQSKVQLYREITLKFLNKTFPSCTALKNIEKFFNEQDKFILLVLDEIDFLTSKSQEMLYMVFDWPAMFPGKVGVVGIANTLDLPKRLLPKLKKGTIPVTVEFQPYSKDELIEILTEHLKDENFGMDGKNIEFIARKIALKSGDVRTALSVTKKTLLDLQEDDDEVGNDENNAFKEPVLETPKPKKNALTVVMSTIRNIEASPLVRAKIPLQPKIILAILLRLTSKKKGISLTETLILSAYQKTQSLLKLPELKRNELIDALSVLESQGLVSYYKNKLILNVDASTAKIVISDNVLIGEIDKINF</sequence>
<dbReference type="PANTHER" id="PTHR10763">
    <property type="entry name" value="CELL DIVISION CONTROL PROTEIN 6-RELATED"/>
    <property type="match status" value="1"/>
</dbReference>
<evidence type="ECO:0000256" key="1">
    <source>
        <dbReference type="ARBA" id="ARBA00006184"/>
    </source>
</evidence>
<reference evidence="5" key="1">
    <citation type="submission" date="2017-02" db="UniProtKB">
        <authorList>
            <consortium name="WormBaseParasite"/>
        </authorList>
    </citation>
    <scope>IDENTIFICATION</scope>
</reference>